<comment type="similarity">
    <text evidence="1">Belongs to the WXG100 family.</text>
</comment>
<evidence type="ECO:0000313" key="3">
    <source>
        <dbReference type="Proteomes" id="UP001602245"/>
    </source>
</evidence>
<proteinExistence type="inferred from homology"/>
<dbReference type="EMBL" id="JBIAZU010000009">
    <property type="protein sequence ID" value="MFF5296825.1"/>
    <property type="molecule type" value="Genomic_DNA"/>
</dbReference>
<evidence type="ECO:0000313" key="2">
    <source>
        <dbReference type="EMBL" id="MFF5296825.1"/>
    </source>
</evidence>
<dbReference type="InterPro" id="IPR036689">
    <property type="entry name" value="ESAT-6-like_sf"/>
</dbReference>
<protein>
    <recommendedName>
        <fullName evidence="1">ESAT-6-like protein</fullName>
    </recommendedName>
</protein>
<dbReference type="RefSeq" id="WP_020515399.1">
    <property type="nucleotide sequence ID" value="NZ_JBIAZU010000009.1"/>
</dbReference>
<gene>
    <name evidence="2" type="ORF">ACFY35_45970</name>
</gene>
<dbReference type="Proteomes" id="UP001602245">
    <property type="component" value="Unassembled WGS sequence"/>
</dbReference>
<keyword evidence="3" id="KW-1185">Reference proteome</keyword>
<dbReference type="Pfam" id="PF06013">
    <property type="entry name" value="WXG100"/>
    <property type="match status" value="1"/>
</dbReference>
<dbReference type="SUPFAM" id="SSF140453">
    <property type="entry name" value="EsxAB dimer-like"/>
    <property type="match status" value="1"/>
</dbReference>
<comment type="caution">
    <text evidence="2">The sequence shown here is derived from an EMBL/GenBank/DDBJ whole genome shotgun (WGS) entry which is preliminary data.</text>
</comment>
<reference evidence="2 3" key="1">
    <citation type="submission" date="2024-10" db="EMBL/GenBank/DDBJ databases">
        <title>The Natural Products Discovery Center: Release of the First 8490 Sequenced Strains for Exploring Actinobacteria Biosynthetic Diversity.</title>
        <authorList>
            <person name="Kalkreuter E."/>
            <person name="Kautsar S.A."/>
            <person name="Yang D."/>
            <person name="Bader C.D."/>
            <person name="Teijaro C.N."/>
            <person name="Fluegel L."/>
            <person name="Davis C.M."/>
            <person name="Simpson J.R."/>
            <person name="Lauterbach L."/>
            <person name="Steele A.D."/>
            <person name="Gui C."/>
            <person name="Meng S."/>
            <person name="Li G."/>
            <person name="Viehrig K."/>
            <person name="Ye F."/>
            <person name="Su P."/>
            <person name="Kiefer A.F."/>
            <person name="Nichols A."/>
            <person name="Cepeda A.J."/>
            <person name="Yan W."/>
            <person name="Fan B."/>
            <person name="Jiang Y."/>
            <person name="Adhikari A."/>
            <person name="Zheng C.-J."/>
            <person name="Schuster L."/>
            <person name="Cowan T.M."/>
            <person name="Smanski M.J."/>
            <person name="Chevrette M.G."/>
            <person name="De Carvalho L.P.S."/>
            <person name="Shen B."/>
        </authorList>
    </citation>
    <scope>NUCLEOTIDE SEQUENCE [LARGE SCALE GENOMIC DNA]</scope>
    <source>
        <strain evidence="2 3">NPDC000087</strain>
    </source>
</reference>
<dbReference type="InterPro" id="IPR010310">
    <property type="entry name" value="T7SS_ESAT-6-like"/>
</dbReference>
<name>A0ABW6WUH6_9ACTN</name>
<evidence type="ECO:0000256" key="1">
    <source>
        <dbReference type="RuleBase" id="RU362001"/>
    </source>
</evidence>
<accession>A0ABW6WUH6</accession>
<sequence>MANDGLLLVNFGALQQASADIGKAVSTMQSQLDEIERVAGPLVSTWQGEAQQAYAARQAKWRAASADLTQILQNIKAAVDQSAQDYITTEKQATQRFQ</sequence>
<dbReference type="Gene3D" id="1.10.287.1060">
    <property type="entry name" value="ESAT-6-like"/>
    <property type="match status" value="1"/>
</dbReference>
<organism evidence="2 3">
    <name type="scientific">Paractinoplanes globisporus</name>
    <dbReference type="NCBI Taxonomy" id="113565"/>
    <lineage>
        <taxon>Bacteria</taxon>
        <taxon>Bacillati</taxon>
        <taxon>Actinomycetota</taxon>
        <taxon>Actinomycetes</taxon>
        <taxon>Micromonosporales</taxon>
        <taxon>Micromonosporaceae</taxon>
        <taxon>Paractinoplanes</taxon>
    </lineage>
</organism>
<dbReference type="NCBIfam" id="TIGR03930">
    <property type="entry name" value="WXG100_ESAT6"/>
    <property type="match status" value="1"/>
</dbReference>